<proteinExistence type="inferred from homology"/>
<sequence>MPLTSTTRREAPGRAARRHFDTYLFDLDGTIYLGTDLLPGAAELVSTLRAQSARVLFVSNNPTRSPQDYADKLTRLGIPTSHEDVYTSLVATVAWVRAHAPGATVFPISEQPLVDALVAEGCTISDDPEKIDLVVASYDRSFDYRKLQVAFDTLFVHGRARFVATNPDRFCPFPGGRGEPDCASVVAAITAATGVACEAVFGKPDPAFLEIIAAETGLDPATTVMVGDRLSTDVAFARATGMTSALVLTGETDRATALRTPAAQAPTLLLERVDDLLQPAGHLWDVARREVRA</sequence>
<dbReference type="RefSeq" id="WP_162290358.1">
    <property type="nucleotide sequence ID" value="NZ_JAAFAN010000066.1"/>
</dbReference>
<dbReference type="PIRSF" id="PIRSF000915">
    <property type="entry name" value="PGP-type_phosphatase"/>
    <property type="match status" value="1"/>
</dbReference>
<evidence type="ECO:0000313" key="3">
    <source>
        <dbReference type="Proteomes" id="UP000471672"/>
    </source>
</evidence>
<keyword evidence="3" id="KW-1185">Reference proteome</keyword>
<comment type="similarity">
    <text evidence="1">Belongs to the HAD-like hydrolase superfamily.</text>
</comment>
<accession>A0ABX0BE95</accession>
<organism evidence="2 3">
    <name type="scientific">Cellulosimicrobium composti</name>
    <dbReference type="NCBI Taxonomy" id="2672572"/>
    <lineage>
        <taxon>Bacteria</taxon>
        <taxon>Bacillati</taxon>
        <taxon>Actinomycetota</taxon>
        <taxon>Actinomycetes</taxon>
        <taxon>Micrococcales</taxon>
        <taxon>Promicromonosporaceae</taxon>
        <taxon>Cellulosimicrobium</taxon>
    </lineage>
</organism>
<reference evidence="2 3" key="1">
    <citation type="journal article" date="2021" name="Arch. Microbiol.">
        <title>Cellulosimicrobium fucosivorans sp. nov., isolated from San Elijo Lagoon, contains a fucose metabolic pathway linked to carotenoid production.</title>
        <authorList>
            <person name="Aviles F.A."/>
            <person name="Kyndt J.A."/>
        </authorList>
    </citation>
    <scope>NUCLEOTIDE SEQUENCE [LARGE SCALE GENOMIC DNA]</scope>
    <source>
        <strain evidence="2 3">SE3</strain>
    </source>
</reference>
<evidence type="ECO:0000313" key="2">
    <source>
        <dbReference type="EMBL" id="NDO90942.1"/>
    </source>
</evidence>
<dbReference type="InterPro" id="IPR023214">
    <property type="entry name" value="HAD_sf"/>
</dbReference>
<protein>
    <submittedName>
        <fullName evidence="2">HAD-IIA family hydrolase</fullName>
    </submittedName>
</protein>
<dbReference type="InterPro" id="IPR006357">
    <property type="entry name" value="HAD-SF_hydro_IIA"/>
</dbReference>
<evidence type="ECO:0000256" key="1">
    <source>
        <dbReference type="PIRNR" id="PIRNR000915"/>
    </source>
</evidence>
<gene>
    <name evidence="2" type="ORF">GYH36_15990</name>
</gene>
<name>A0ABX0BE95_9MICO</name>
<dbReference type="NCBIfam" id="TIGR01460">
    <property type="entry name" value="HAD-SF-IIA"/>
    <property type="match status" value="1"/>
</dbReference>
<dbReference type="GO" id="GO:0016787">
    <property type="term" value="F:hydrolase activity"/>
    <property type="evidence" value="ECO:0007669"/>
    <property type="project" value="UniProtKB-KW"/>
</dbReference>
<dbReference type="SUPFAM" id="SSF56784">
    <property type="entry name" value="HAD-like"/>
    <property type="match status" value="1"/>
</dbReference>
<dbReference type="InterPro" id="IPR036412">
    <property type="entry name" value="HAD-like_sf"/>
</dbReference>
<dbReference type="Pfam" id="PF13242">
    <property type="entry name" value="Hydrolase_like"/>
    <property type="match status" value="1"/>
</dbReference>
<dbReference type="Pfam" id="PF13344">
    <property type="entry name" value="Hydrolase_6"/>
    <property type="match status" value="1"/>
</dbReference>
<dbReference type="Proteomes" id="UP000471672">
    <property type="component" value="Unassembled WGS sequence"/>
</dbReference>
<comment type="caution">
    <text evidence="2">The sequence shown here is derived from an EMBL/GenBank/DDBJ whole genome shotgun (WGS) entry which is preliminary data.</text>
</comment>
<dbReference type="Gene3D" id="3.40.50.1000">
    <property type="entry name" value="HAD superfamily/HAD-like"/>
    <property type="match status" value="2"/>
</dbReference>
<dbReference type="PANTHER" id="PTHR19288">
    <property type="entry name" value="4-NITROPHENYLPHOSPHATASE-RELATED"/>
    <property type="match status" value="1"/>
</dbReference>
<dbReference type="PANTHER" id="PTHR19288:SF46">
    <property type="entry name" value="HALOACID DEHALOGENASE-LIKE HYDROLASE DOMAIN-CONTAINING PROTEIN 2"/>
    <property type="match status" value="1"/>
</dbReference>
<keyword evidence="2" id="KW-0378">Hydrolase</keyword>
<dbReference type="EMBL" id="JAAFAN010000066">
    <property type="protein sequence ID" value="NDO90942.1"/>
    <property type="molecule type" value="Genomic_DNA"/>
</dbReference>